<dbReference type="PANTHER" id="PTHR31143:SF2">
    <property type="entry name" value="FR47-LIKE DOMAIN-CONTAINING PROTEIN-RELATED"/>
    <property type="match status" value="1"/>
</dbReference>
<accession>A0A1G9Q3D4</accession>
<proteinExistence type="predicted"/>
<dbReference type="CDD" id="cd04301">
    <property type="entry name" value="NAT_SF"/>
    <property type="match status" value="1"/>
</dbReference>
<dbReference type="InterPro" id="IPR016181">
    <property type="entry name" value="Acyl_CoA_acyltransferase"/>
</dbReference>
<dbReference type="RefSeq" id="WP_092725960.1">
    <property type="nucleotide sequence ID" value="NZ_FNGW01000005.1"/>
</dbReference>
<dbReference type="Pfam" id="PF12746">
    <property type="entry name" value="GNAT_acetyltran"/>
    <property type="match status" value="1"/>
</dbReference>
<keyword evidence="3" id="KW-1185">Reference proteome</keyword>
<dbReference type="Proteomes" id="UP000199068">
    <property type="component" value="Unassembled WGS sequence"/>
</dbReference>
<dbReference type="EMBL" id="FNGW01000005">
    <property type="protein sequence ID" value="SDM05520.1"/>
    <property type="molecule type" value="Genomic_DNA"/>
</dbReference>
<reference evidence="2 3" key="1">
    <citation type="submission" date="2016-10" db="EMBL/GenBank/DDBJ databases">
        <authorList>
            <person name="de Groot N.N."/>
        </authorList>
    </citation>
    <scope>NUCLEOTIDE SEQUENCE [LARGE SCALE GENOMIC DNA]</scope>
    <source>
        <strain evidence="2 3">DSM 797</strain>
    </source>
</reference>
<feature type="domain" description="N-acetyltransferase" evidence="1">
    <location>
        <begin position="129"/>
        <end position="256"/>
    </location>
</feature>
<evidence type="ECO:0000313" key="2">
    <source>
        <dbReference type="EMBL" id="SDM05520.1"/>
    </source>
</evidence>
<dbReference type="InterPro" id="IPR000182">
    <property type="entry name" value="GNAT_dom"/>
</dbReference>
<gene>
    <name evidence="2" type="ORF">SAMN04515677_10521</name>
</gene>
<dbReference type="PROSITE" id="PS51186">
    <property type="entry name" value="GNAT"/>
    <property type="match status" value="1"/>
</dbReference>
<dbReference type="PANTHER" id="PTHR31143">
    <property type="match status" value="1"/>
</dbReference>
<dbReference type="Gene3D" id="3.40.630.30">
    <property type="match status" value="1"/>
</dbReference>
<protein>
    <recommendedName>
        <fullName evidence="1">N-acetyltransferase domain-containing protein</fullName>
    </recommendedName>
</protein>
<dbReference type="SUPFAM" id="SSF55729">
    <property type="entry name" value="Acyl-CoA N-acyltransferases (Nat)"/>
    <property type="match status" value="1"/>
</dbReference>
<dbReference type="GO" id="GO:0016747">
    <property type="term" value="F:acyltransferase activity, transferring groups other than amino-acyl groups"/>
    <property type="evidence" value="ECO:0007669"/>
    <property type="project" value="InterPro"/>
</dbReference>
<dbReference type="STRING" id="1121325.SAMN04515677_10521"/>
<evidence type="ECO:0000313" key="3">
    <source>
        <dbReference type="Proteomes" id="UP000199068"/>
    </source>
</evidence>
<organism evidence="2 3">
    <name type="scientific">Romboutsia lituseburensis DSM 797</name>
    <dbReference type="NCBI Taxonomy" id="1121325"/>
    <lineage>
        <taxon>Bacteria</taxon>
        <taxon>Bacillati</taxon>
        <taxon>Bacillota</taxon>
        <taxon>Clostridia</taxon>
        <taxon>Peptostreptococcales</taxon>
        <taxon>Peptostreptococcaceae</taxon>
        <taxon>Romboutsia</taxon>
    </lineage>
</organism>
<sequence>MIVKLDNSHHNELMEYLNKEPEFNLLIIGDIERYGYDNYFFNIWGNIKNNGCIEGVLVKYFEFLTFYSYDIFDVSAFAKIINRLNYSEISGKTWCIEALESKLNLSKKRIVNFCKLENMNDLNENEMKVKIKKIRFGNINKVVRLYESIEEFEITSAENIKNGLKSGRGYCVEINRQVVAMAKSTSENHTHAMIVGVGTHPDYRNNGYATRCIIKICKELLGENKIPCLFYDNQQAGKIYKKIGFKELGKWSICYR</sequence>
<dbReference type="InterPro" id="IPR027365">
    <property type="entry name" value="GNAT_acetyltra_YdfB-like"/>
</dbReference>
<dbReference type="AlphaFoldDB" id="A0A1G9Q3D4"/>
<name>A0A1G9Q3D4_9FIRM</name>
<evidence type="ECO:0000259" key="1">
    <source>
        <dbReference type="PROSITE" id="PS51186"/>
    </source>
</evidence>